<evidence type="ECO:0000313" key="1">
    <source>
        <dbReference type="EMBL" id="KAK9680485.1"/>
    </source>
</evidence>
<keyword evidence="2" id="KW-1185">Reference proteome</keyword>
<sequence>MKVPLLKRRARELGATADTIAVWELLFTSSMLLQIVEWTNHKLGRIGMKYRIATVHLRNVDVTELKAFLGVRYSIEIMKIFRLFATNGSGRDMCSVTSAKRAKHSVLRFERRCSSTHFIYIFNGFIEHCQTVYGIEESTTIDELLESFRGRVHFKMYFLMKPGKI</sequence>
<dbReference type="AlphaFoldDB" id="A0AAW1HV22"/>
<proteinExistence type="predicted"/>
<protein>
    <submittedName>
        <fullName evidence="1">Uncharacterized protein</fullName>
    </submittedName>
</protein>
<evidence type="ECO:0000313" key="2">
    <source>
        <dbReference type="Proteomes" id="UP001458880"/>
    </source>
</evidence>
<name>A0AAW1HV22_POPJA</name>
<organism evidence="1 2">
    <name type="scientific">Popillia japonica</name>
    <name type="common">Japanese beetle</name>
    <dbReference type="NCBI Taxonomy" id="7064"/>
    <lineage>
        <taxon>Eukaryota</taxon>
        <taxon>Metazoa</taxon>
        <taxon>Ecdysozoa</taxon>
        <taxon>Arthropoda</taxon>
        <taxon>Hexapoda</taxon>
        <taxon>Insecta</taxon>
        <taxon>Pterygota</taxon>
        <taxon>Neoptera</taxon>
        <taxon>Endopterygota</taxon>
        <taxon>Coleoptera</taxon>
        <taxon>Polyphaga</taxon>
        <taxon>Scarabaeiformia</taxon>
        <taxon>Scarabaeidae</taxon>
        <taxon>Rutelinae</taxon>
        <taxon>Popillia</taxon>
    </lineage>
</organism>
<gene>
    <name evidence="1" type="ORF">QE152_g39055</name>
</gene>
<dbReference type="EMBL" id="JASPKY010000891">
    <property type="protein sequence ID" value="KAK9680485.1"/>
    <property type="molecule type" value="Genomic_DNA"/>
</dbReference>
<dbReference type="Proteomes" id="UP001458880">
    <property type="component" value="Unassembled WGS sequence"/>
</dbReference>
<accession>A0AAW1HV22</accession>
<comment type="caution">
    <text evidence="1">The sequence shown here is derived from an EMBL/GenBank/DDBJ whole genome shotgun (WGS) entry which is preliminary data.</text>
</comment>
<reference evidence="1 2" key="1">
    <citation type="journal article" date="2024" name="BMC Genomics">
        <title>De novo assembly and annotation of Popillia japonica's genome with initial clues to its potential as an invasive pest.</title>
        <authorList>
            <person name="Cucini C."/>
            <person name="Boschi S."/>
            <person name="Funari R."/>
            <person name="Cardaioli E."/>
            <person name="Iannotti N."/>
            <person name="Marturano G."/>
            <person name="Paoli F."/>
            <person name="Bruttini M."/>
            <person name="Carapelli A."/>
            <person name="Frati F."/>
            <person name="Nardi F."/>
        </authorList>
    </citation>
    <scope>NUCLEOTIDE SEQUENCE [LARGE SCALE GENOMIC DNA]</scope>
    <source>
        <strain evidence="1">DMR45628</strain>
    </source>
</reference>